<name>A0A8J1T6P2_OWEFU</name>
<comment type="caution">
    <text evidence="3">The sequence shown here is derived from an EMBL/GenBank/DDBJ whole genome shotgun (WGS) entry which is preliminary data.</text>
</comment>
<reference evidence="3" key="1">
    <citation type="submission" date="2022-03" db="EMBL/GenBank/DDBJ databases">
        <authorList>
            <person name="Martin C."/>
        </authorList>
    </citation>
    <scope>NUCLEOTIDE SEQUENCE</scope>
</reference>
<protein>
    <submittedName>
        <fullName evidence="3">Uncharacterized protein</fullName>
    </submittedName>
</protein>
<feature type="chain" id="PRO_5044252586" evidence="2">
    <location>
        <begin position="19"/>
        <end position="164"/>
    </location>
</feature>
<dbReference type="Proteomes" id="UP000749559">
    <property type="component" value="Unassembled WGS sequence"/>
</dbReference>
<feature type="region of interest" description="Disordered" evidence="1">
    <location>
        <begin position="31"/>
        <end position="53"/>
    </location>
</feature>
<accession>A0A8J1T6P2</accession>
<sequence length="164" mass="17820">MFVTTLGIVLLSLAAVKPQQTTQLQLPTTQLPTTRLPTPQLPTTRLPSSTRRMTTTVIPKRTSYRPLPTTVIPKRSSYRPRTTVIAPTSTRRYYSTSSIVAPITSLGAGHVNCSADLNIDILVPSSIITKENLNIGEPLHVEGNTDCKIDYNGGLGVFNGEMSL</sequence>
<evidence type="ECO:0000313" key="3">
    <source>
        <dbReference type="EMBL" id="CAH1784614.1"/>
    </source>
</evidence>
<feature type="compositionally biased region" description="Low complexity" evidence="1">
    <location>
        <begin position="31"/>
        <end position="47"/>
    </location>
</feature>
<proteinExistence type="predicted"/>
<evidence type="ECO:0000256" key="1">
    <source>
        <dbReference type="SAM" id="MobiDB-lite"/>
    </source>
</evidence>
<evidence type="ECO:0000256" key="2">
    <source>
        <dbReference type="SAM" id="SignalP"/>
    </source>
</evidence>
<feature type="signal peptide" evidence="2">
    <location>
        <begin position="1"/>
        <end position="18"/>
    </location>
</feature>
<dbReference type="AlphaFoldDB" id="A0A8J1T6P2"/>
<organism evidence="3 4">
    <name type="scientific">Owenia fusiformis</name>
    <name type="common">Polychaete worm</name>
    <dbReference type="NCBI Taxonomy" id="6347"/>
    <lineage>
        <taxon>Eukaryota</taxon>
        <taxon>Metazoa</taxon>
        <taxon>Spiralia</taxon>
        <taxon>Lophotrochozoa</taxon>
        <taxon>Annelida</taxon>
        <taxon>Polychaeta</taxon>
        <taxon>Sedentaria</taxon>
        <taxon>Canalipalpata</taxon>
        <taxon>Sabellida</taxon>
        <taxon>Oweniida</taxon>
        <taxon>Oweniidae</taxon>
        <taxon>Owenia</taxon>
    </lineage>
</organism>
<keyword evidence="4" id="KW-1185">Reference proteome</keyword>
<dbReference type="EMBL" id="CAIIXF020000005">
    <property type="protein sequence ID" value="CAH1784614.1"/>
    <property type="molecule type" value="Genomic_DNA"/>
</dbReference>
<gene>
    <name evidence="3" type="ORF">OFUS_LOCUS10781</name>
</gene>
<keyword evidence="2" id="KW-0732">Signal</keyword>
<feature type="non-terminal residue" evidence="3">
    <location>
        <position position="1"/>
    </location>
</feature>
<evidence type="ECO:0000313" key="4">
    <source>
        <dbReference type="Proteomes" id="UP000749559"/>
    </source>
</evidence>